<dbReference type="NCBIfam" id="TIGR01643">
    <property type="entry name" value="YD_repeat_2x"/>
    <property type="match status" value="1"/>
</dbReference>
<evidence type="ECO:0000313" key="3">
    <source>
        <dbReference type="Proteomes" id="UP001164420"/>
    </source>
</evidence>
<protein>
    <submittedName>
        <fullName evidence="2">IPT/TIG domain-containing protein</fullName>
    </submittedName>
</protein>
<dbReference type="InterPro" id="IPR031325">
    <property type="entry name" value="RHS_repeat"/>
</dbReference>
<comment type="caution">
    <text evidence="2">The sequence shown here is derived from an EMBL/GenBank/DDBJ whole genome shotgun (WGS) entry which is preliminary data.</text>
</comment>
<accession>A0ABT2LDC2</accession>
<dbReference type="Gene3D" id="2.60.40.10">
    <property type="entry name" value="Immunoglobulins"/>
    <property type="match status" value="2"/>
</dbReference>
<dbReference type="Pfam" id="PF01833">
    <property type="entry name" value="TIG"/>
    <property type="match status" value="2"/>
</dbReference>
<gene>
    <name evidence="2" type="ORF">N5J06_20235</name>
</gene>
<evidence type="ECO:0000259" key="1">
    <source>
        <dbReference type="Pfam" id="PF01833"/>
    </source>
</evidence>
<dbReference type="RefSeq" id="WP_260785057.1">
    <property type="nucleotide sequence ID" value="NZ_JAOCQI010000003.1"/>
</dbReference>
<dbReference type="Pfam" id="PF05593">
    <property type="entry name" value="RHS_repeat"/>
    <property type="match status" value="1"/>
</dbReference>
<feature type="domain" description="IPT/TIG" evidence="1">
    <location>
        <begin position="84"/>
        <end position="156"/>
    </location>
</feature>
<dbReference type="Gene3D" id="2.60.120.380">
    <property type="match status" value="2"/>
</dbReference>
<dbReference type="EMBL" id="JAOCQI010000003">
    <property type="protein sequence ID" value="MCT7313310.1"/>
    <property type="molecule type" value="Genomic_DNA"/>
</dbReference>
<sequence length="677" mass="68063">MYARIMVGERMFLQMLGRTFLCSLLIAGGLLSAAYARAATYNFGYDNLGRLTGVSDSSGNVAGYSYDAAGNITSITRNTAAVSILQFSPQSGPVGSTVTISGSGYSSTASQNSVMFNGTSASVTSASATQLVVQVPTGATTGAISVSSPSGSATSSAVFSVGQGLAPTITGFSPTVGAVGSSVSVSGTNFQTVLNENNLTINTRVATVSTATASSLTTIVPTLSTSGKLAVTTPYGRASSTQDFFVPPPPHVAADVTQTGRMTIGGAQTVSIATAAKIGLILFDAIGGQKIRLKITSSSFSSCSNGAIQLIQPDGSAGSNINLCNGTLLDTTSLPLTGTYTLMVAPSGSDTGSISFTLSSVPANVTGTISPGGASTTLTTTTPGQDGSLTFSGAAGTRISLLTSQDTMGWYNIAILSPSGTSLYSNHFSGGLFVDPITLPATGVYTIYLGHDGDSTGSLTFTLYSVPPDATGTITVDGSSATVSTTAPGQDGKVSFSGTAGQRVNINQSASACYFLTVLNPDGTSLYSRSYTCGSSTIGPLTLSAAGTYTILAGHSGTTTGSYTFTVTTVPTTVTGTISIGGSPVTLTTTVAGQDGQLTFSGTAGQKVSLATSQDTMGCYYLNLKNPDGSNLYFQQFSCGATSTGTLTLPATGTYTINLTHNGNSTGSLTFTLSSVP</sequence>
<reference evidence="2 3" key="1">
    <citation type="journal article" date="2023" name="Front. Microbiol.">
        <title>Ralstonia chuxiongensis sp. nov., Ralstonia mojiangensis sp. nov., and Ralstonia soli sp. nov., isolated from tobacco fields, are three novel species in the family Burkholderiaceae.</title>
        <authorList>
            <person name="Lu C.H."/>
            <person name="Zhang Y.Y."/>
            <person name="Jiang N."/>
            <person name="Chen W."/>
            <person name="Shao X."/>
            <person name="Zhao Z.M."/>
            <person name="Lu W.L."/>
            <person name="Hu X."/>
            <person name="Xi Y.X."/>
            <person name="Zou S.Y."/>
            <person name="Wei Q.J."/>
            <person name="Lin Z.L."/>
            <person name="Gong L."/>
            <person name="Gai X.T."/>
            <person name="Zhang L.Q."/>
            <person name="Li J.Y."/>
            <person name="Jin Y."/>
            <person name="Xia Z.Y."/>
        </authorList>
    </citation>
    <scope>NUCLEOTIDE SEQUENCE [LARGE SCALE GENOMIC DNA]</scope>
    <source>
        <strain evidence="2 3">22TCJT01-1</strain>
    </source>
</reference>
<dbReference type="InterPro" id="IPR014756">
    <property type="entry name" value="Ig_E-set"/>
</dbReference>
<name>A0ABT2LDC2_9RALS</name>
<dbReference type="InterPro" id="IPR006530">
    <property type="entry name" value="YD"/>
</dbReference>
<feature type="domain" description="IPT/TIG" evidence="1">
    <location>
        <begin position="167"/>
        <end position="237"/>
    </location>
</feature>
<dbReference type="InterPro" id="IPR013783">
    <property type="entry name" value="Ig-like_fold"/>
</dbReference>
<organism evidence="2 3">
    <name type="scientific">Ralstonia mojiangensis</name>
    <dbReference type="NCBI Taxonomy" id="2953895"/>
    <lineage>
        <taxon>Bacteria</taxon>
        <taxon>Pseudomonadati</taxon>
        <taxon>Pseudomonadota</taxon>
        <taxon>Betaproteobacteria</taxon>
        <taxon>Burkholderiales</taxon>
        <taxon>Burkholderiaceae</taxon>
        <taxon>Ralstonia</taxon>
    </lineage>
</organism>
<keyword evidence="3" id="KW-1185">Reference proteome</keyword>
<proteinExistence type="predicted"/>
<dbReference type="Proteomes" id="UP001164420">
    <property type="component" value="Unassembled WGS sequence"/>
</dbReference>
<dbReference type="SUPFAM" id="SSF81296">
    <property type="entry name" value="E set domains"/>
    <property type="match status" value="2"/>
</dbReference>
<dbReference type="InterPro" id="IPR002909">
    <property type="entry name" value="IPT_dom"/>
</dbReference>
<evidence type="ECO:0000313" key="2">
    <source>
        <dbReference type="EMBL" id="MCT7313310.1"/>
    </source>
</evidence>